<evidence type="ECO:0000313" key="2">
    <source>
        <dbReference type="Proteomes" id="UP000266376"/>
    </source>
</evidence>
<evidence type="ECO:0000313" key="1">
    <source>
        <dbReference type="EMBL" id="RGW50274.1"/>
    </source>
</evidence>
<organism evidence="1 2">
    <name type="scientific">Dorea formicigenerans</name>
    <dbReference type="NCBI Taxonomy" id="39486"/>
    <lineage>
        <taxon>Bacteria</taxon>
        <taxon>Bacillati</taxon>
        <taxon>Bacillota</taxon>
        <taxon>Clostridia</taxon>
        <taxon>Lachnospirales</taxon>
        <taxon>Lachnospiraceae</taxon>
        <taxon>Dorea</taxon>
    </lineage>
</organism>
<dbReference type="InterPro" id="IPR014721">
    <property type="entry name" value="Ribsml_uS5_D2-typ_fold_subgr"/>
</dbReference>
<accession>A0A395XHW4</accession>
<dbReference type="Proteomes" id="UP000266376">
    <property type="component" value="Unassembled WGS sequence"/>
</dbReference>
<dbReference type="InterPro" id="IPR020568">
    <property type="entry name" value="Ribosomal_Su5_D2-typ_SF"/>
</dbReference>
<dbReference type="GO" id="GO:0005975">
    <property type="term" value="P:carbohydrate metabolic process"/>
    <property type="evidence" value="ECO:0007669"/>
    <property type="project" value="UniProtKB-ARBA"/>
</dbReference>
<protein>
    <submittedName>
        <fullName evidence="1">Uncharacterized protein</fullName>
    </submittedName>
</protein>
<sequence>MKCVEVYEGLYHQEPFDVAFCPYRISPLGAHIDHQYGKINGLAIDKGIHMAYHPKQNGIIELQSLNFPKRAQFFVNAVPEEKQGDWADHLRGAAKKKCKVMMKSEE</sequence>
<reference evidence="1 2" key="1">
    <citation type="submission" date="2018-08" db="EMBL/GenBank/DDBJ databases">
        <title>A genome reference for cultivated species of the human gut microbiota.</title>
        <authorList>
            <person name="Zou Y."/>
            <person name="Xue W."/>
            <person name="Luo G."/>
        </authorList>
    </citation>
    <scope>NUCLEOTIDE SEQUENCE [LARGE SCALE GENOMIC DNA]</scope>
    <source>
        <strain evidence="1 2">AF12-11</strain>
    </source>
</reference>
<proteinExistence type="predicted"/>
<gene>
    <name evidence="1" type="ORF">DWV67_13610</name>
</gene>
<dbReference type="Gene3D" id="3.30.230.10">
    <property type="match status" value="1"/>
</dbReference>
<name>A0A395XHW4_9FIRM</name>
<comment type="caution">
    <text evidence="1">The sequence shown here is derived from an EMBL/GenBank/DDBJ whole genome shotgun (WGS) entry which is preliminary data.</text>
</comment>
<dbReference type="AlphaFoldDB" id="A0A395XHW4"/>
<dbReference type="EMBL" id="QSAJ01000042">
    <property type="protein sequence ID" value="RGW50274.1"/>
    <property type="molecule type" value="Genomic_DNA"/>
</dbReference>
<dbReference type="SUPFAM" id="SSF54211">
    <property type="entry name" value="Ribosomal protein S5 domain 2-like"/>
    <property type="match status" value="1"/>
</dbReference>
<dbReference type="GO" id="GO:0005524">
    <property type="term" value="F:ATP binding"/>
    <property type="evidence" value="ECO:0007669"/>
    <property type="project" value="UniProtKB-KW"/>
</dbReference>